<evidence type="ECO:0000313" key="3">
    <source>
        <dbReference type="Proteomes" id="UP000306584"/>
    </source>
</evidence>
<dbReference type="Proteomes" id="UP000306584">
    <property type="component" value="Unassembled WGS sequence"/>
</dbReference>
<gene>
    <name evidence="2" type="ORF">D6D01_09734</name>
</gene>
<proteinExistence type="predicted"/>
<sequence length="87" mass="9840">MGQSLIQSQVWNHDPEDYATPKYDEGFIHVISDGEVPLVNTNYPPGHTHFPWTVEDVRSDLANDINSSKRSHPSVRKRIYSQSASST</sequence>
<feature type="compositionally biased region" description="Basic residues" evidence="1">
    <location>
        <begin position="69"/>
        <end position="79"/>
    </location>
</feature>
<dbReference type="EMBL" id="QZBD01000717">
    <property type="protein sequence ID" value="THY07662.1"/>
    <property type="molecule type" value="Genomic_DNA"/>
</dbReference>
<comment type="caution">
    <text evidence="2">The sequence shown here is derived from an EMBL/GenBank/DDBJ whole genome shotgun (WGS) entry which is preliminary data.</text>
</comment>
<organism evidence="2 3">
    <name type="scientific">Aureobasidium pullulans</name>
    <name type="common">Black yeast</name>
    <name type="synonym">Pullularia pullulans</name>
    <dbReference type="NCBI Taxonomy" id="5580"/>
    <lineage>
        <taxon>Eukaryota</taxon>
        <taxon>Fungi</taxon>
        <taxon>Dikarya</taxon>
        <taxon>Ascomycota</taxon>
        <taxon>Pezizomycotina</taxon>
        <taxon>Dothideomycetes</taxon>
        <taxon>Dothideomycetidae</taxon>
        <taxon>Dothideales</taxon>
        <taxon>Saccotheciaceae</taxon>
        <taxon>Aureobasidium</taxon>
    </lineage>
</organism>
<feature type="region of interest" description="Disordered" evidence="1">
    <location>
        <begin position="64"/>
        <end position="87"/>
    </location>
</feature>
<reference evidence="2 3" key="1">
    <citation type="submission" date="2018-10" db="EMBL/GenBank/DDBJ databases">
        <title>Fifty Aureobasidium pullulans genomes reveal a recombining polyextremotolerant generalist.</title>
        <authorList>
            <person name="Gostincar C."/>
            <person name="Turk M."/>
            <person name="Zajc J."/>
            <person name="Gunde-Cimerman N."/>
        </authorList>
    </citation>
    <scope>NUCLEOTIDE SEQUENCE [LARGE SCALE GENOMIC DNA]</scope>
    <source>
        <strain evidence="2 3">EXF-6604</strain>
    </source>
</reference>
<evidence type="ECO:0000313" key="2">
    <source>
        <dbReference type="EMBL" id="THY07662.1"/>
    </source>
</evidence>
<protein>
    <submittedName>
        <fullName evidence="2">Uncharacterized protein</fullName>
    </submittedName>
</protein>
<evidence type="ECO:0000256" key="1">
    <source>
        <dbReference type="SAM" id="MobiDB-lite"/>
    </source>
</evidence>
<name>A0A4S9JXS9_AURPU</name>
<dbReference type="AlphaFoldDB" id="A0A4S9JXS9"/>
<accession>A0A4S9JXS9</accession>